<dbReference type="AlphaFoldDB" id="A0A1I5CUE0"/>
<dbReference type="OrthoDB" id="9803379at2"/>
<dbReference type="STRING" id="83765.SAMN05660284_02492"/>
<dbReference type="Gene3D" id="1.10.260.40">
    <property type="entry name" value="lambda repressor-like DNA-binding domains"/>
    <property type="match status" value="1"/>
</dbReference>
<sequence>MKKSIHDERYRLLILRLIELRKQLQITQVALAAALDRPQSFVAKVENFERRLDLVELADWLTAMKADPQKFLASLDWFAETALAPTKSGPT</sequence>
<name>A0A1I5CUE0_9NEIS</name>
<dbReference type="RefSeq" id="WP_091197138.1">
    <property type="nucleotide sequence ID" value="NZ_FOVE01000021.1"/>
</dbReference>
<evidence type="ECO:0000313" key="1">
    <source>
        <dbReference type="EMBL" id="SFN90599.1"/>
    </source>
</evidence>
<dbReference type="Proteomes" id="UP000242869">
    <property type="component" value="Unassembled WGS sequence"/>
</dbReference>
<dbReference type="GO" id="GO:0003677">
    <property type="term" value="F:DNA binding"/>
    <property type="evidence" value="ECO:0007669"/>
    <property type="project" value="InterPro"/>
</dbReference>
<dbReference type="InterPro" id="IPR010982">
    <property type="entry name" value="Lambda_DNA-bd_dom_sf"/>
</dbReference>
<gene>
    <name evidence="1" type="ORF">SAMN05660284_02492</name>
</gene>
<organism evidence="1 2">
    <name type="scientific">Formivibrio citricus</name>
    <dbReference type="NCBI Taxonomy" id="83765"/>
    <lineage>
        <taxon>Bacteria</taxon>
        <taxon>Pseudomonadati</taxon>
        <taxon>Pseudomonadota</taxon>
        <taxon>Betaproteobacteria</taxon>
        <taxon>Neisseriales</taxon>
        <taxon>Chitinibacteraceae</taxon>
        <taxon>Formivibrio</taxon>
    </lineage>
</organism>
<proteinExistence type="predicted"/>
<dbReference type="EMBL" id="FOVE01000021">
    <property type="protein sequence ID" value="SFN90599.1"/>
    <property type="molecule type" value="Genomic_DNA"/>
</dbReference>
<keyword evidence="2" id="KW-1185">Reference proteome</keyword>
<evidence type="ECO:0000313" key="2">
    <source>
        <dbReference type="Proteomes" id="UP000242869"/>
    </source>
</evidence>
<accession>A0A1I5CUE0</accession>
<reference evidence="2" key="1">
    <citation type="submission" date="2016-10" db="EMBL/GenBank/DDBJ databases">
        <authorList>
            <person name="Varghese N."/>
            <person name="Submissions S."/>
        </authorList>
    </citation>
    <scope>NUCLEOTIDE SEQUENCE [LARGE SCALE GENOMIC DNA]</scope>
    <source>
        <strain evidence="2">DSM 6150</strain>
    </source>
</reference>
<protein>
    <recommendedName>
        <fullName evidence="3">Helix-turn-helix domain-containing protein</fullName>
    </recommendedName>
</protein>
<dbReference type="SUPFAM" id="SSF47413">
    <property type="entry name" value="lambda repressor-like DNA-binding domains"/>
    <property type="match status" value="1"/>
</dbReference>
<evidence type="ECO:0008006" key="3">
    <source>
        <dbReference type="Google" id="ProtNLM"/>
    </source>
</evidence>